<feature type="transmembrane region" description="Helical" evidence="2">
    <location>
        <begin position="148"/>
        <end position="167"/>
    </location>
</feature>
<feature type="transmembrane region" description="Helical" evidence="2">
    <location>
        <begin position="228"/>
        <end position="243"/>
    </location>
</feature>
<feature type="transmembrane region" description="Helical" evidence="2">
    <location>
        <begin position="42"/>
        <end position="61"/>
    </location>
</feature>
<accession>A0A852QSQ4</accession>
<proteinExistence type="predicted"/>
<evidence type="ECO:0000313" key="3">
    <source>
        <dbReference type="EMBL" id="NYD25213.1"/>
    </source>
</evidence>
<protein>
    <recommendedName>
        <fullName evidence="5">O-antigen ligase domain-containing protein</fullName>
    </recommendedName>
</protein>
<feature type="transmembrane region" description="Helical" evidence="2">
    <location>
        <begin position="204"/>
        <end position="221"/>
    </location>
</feature>
<sequence length="475" mass="49655">MGAIFAALLAVSVFRRSLFPWVFASSAAFPFSAAMQLGGNSLSPFHLAAALATTFLIADTASSRRTPQQEGRAGRFALGVFAVWASVVTLLAPLMFGGVRVLSARAGIDAAVDALDPLTYTVSTIAQLAYALLSVGAVLYLGRTRIPASLAFVPFGLGTVIAGVNYLCRMVGLPWPSELFDTSVNVIYGIAHYRGGVFNEPSELAGFSVASFALFAVGAFCSRGRRRVVLASLAVLAVVNALNSQAGTALASLFVVAALLSALAAWQFVTRGNGTVAMIILAGLAALAWIAWGDALTSWGASIFLNKLDSSSFSVRTASDRISLHIVSQTWGLGVGLGANRPSSFAAMMLSCTGVIGAAAFAVFLFKICATAMRSSLGLPAAWGLIAMLCAKTISLPDLTTPAMWVLIAACANSAWQAHEPLRTARHTQFLHPGTGESHGPQGRHSNSTPTVGFDPADHARRRRLRAGRHAAVQA</sequence>
<feature type="transmembrane region" description="Helical" evidence="2">
    <location>
        <begin position="73"/>
        <end position="98"/>
    </location>
</feature>
<gene>
    <name evidence="3" type="ORF">BJ960_000016</name>
</gene>
<feature type="transmembrane region" description="Helical" evidence="2">
    <location>
        <begin position="276"/>
        <end position="292"/>
    </location>
</feature>
<dbReference type="Proteomes" id="UP000586095">
    <property type="component" value="Unassembled WGS sequence"/>
</dbReference>
<keyword evidence="2" id="KW-0472">Membrane</keyword>
<keyword evidence="2" id="KW-1133">Transmembrane helix</keyword>
<dbReference type="EMBL" id="JACCBD010000001">
    <property type="protein sequence ID" value="NYD25213.1"/>
    <property type="molecule type" value="Genomic_DNA"/>
</dbReference>
<dbReference type="AlphaFoldDB" id="A0A852QSQ4"/>
<reference evidence="3 4" key="1">
    <citation type="submission" date="2020-07" db="EMBL/GenBank/DDBJ databases">
        <title>Sequencing the genomes of 1000 actinobacteria strains.</title>
        <authorList>
            <person name="Klenk H.-P."/>
        </authorList>
    </citation>
    <scope>NUCLEOTIDE SEQUENCE [LARGE SCALE GENOMIC DNA]</scope>
    <source>
        <strain evidence="3 4">DSM 17380</strain>
    </source>
</reference>
<evidence type="ECO:0000256" key="2">
    <source>
        <dbReference type="SAM" id="Phobius"/>
    </source>
</evidence>
<evidence type="ECO:0000313" key="4">
    <source>
        <dbReference type="Proteomes" id="UP000586095"/>
    </source>
</evidence>
<comment type="caution">
    <text evidence="3">The sequence shown here is derived from an EMBL/GenBank/DDBJ whole genome shotgun (WGS) entry which is preliminary data.</text>
</comment>
<feature type="transmembrane region" description="Helical" evidence="2">
    <location>
        <begin position="345"/>
        <end position="365"/>
    </location>
</feature>
<evidence type="ECO:0000256" key="1">
    <source>
        <dbReference type="SAM" id="MobiDB-lite"/>
    </source>
</evidence>
<evidence type="ECO:0008006" key="5">
    <source>
        <dbReference type="Google" id="ProtNLM"/>
    </source>
</evidence>
<keyword evidence="4" id="KW-1185">Reference proteome</keyword>
<feature type="transmembrane region" description="Helical" evidence="2">
    <location>
        <begin position="118"/>
        <end position="141"/>
    </location>
</feature>
<organism evidence="3 4">
    <name type="scientific">Leucobacter aridicollis</name>
    <dbReference type="NCBI Taxonomy" id="283878"/>
    <lineage>
        <taxon>Bacteria</taxon>
        <taxon>Bacillati</taxon>
        <taxon>Actinomycetota</taxon>
        <taxon>Actinomycetes</taxon>
        <taxon>Micrococcales</taxon>
        <taxon>Microbacteriaceae</taxon>
        <taxon>Leucobacter</taxon>
    </lineage>
</organism>
<feature type="transmembrane region" description="Helical" evidence="2">
    <location>
        <begin position="249"/>
        <end position="269"/>
    </location>
</feature>
<feature type="region of interest" description="Disordered" evidence="1">
    <location>
        <begin position="430"/>
        <end position="457"/>
    </location>
</feature>
<name>A0A852QSQ4_9MICO</name>
<keyword evidence="2" id="KW-0812">Transmembrane</keyword>